<evidence type="ECO:0000259" key="1">
    <source>
        <dbReference type="Pfam" id="PF13274"/>
    </source>
</evidence>
<feature type="domain" description="Antitoxin SocA-like Panacea" evidence="1">
    <location>
        <begin position="34"/>
        <end position="137"/>
    </location>
</feature>
<dbReference type="Proteomes" id="UP001596282">
    <property type="component" value="Unassembled WGS sequence"/>
</dbReference>
<evidence type="ECO:0000313" key="2">
    <source>
        <dbReference type="EMBL" id="MFC6180269.1"/>
    </source>
</evidence>
<keyword evidence="3" id="KW-1185">Reference proteome</keyword>
<organism evidence="2 3">
    <name type="scientific">Lactiplantibacillus daowaiensis</name>
    <dbReference type="NCBI Taxonomy" id="2559918"/>
    <lineage>
        <taxon>Bacteria</taxon>
        <taxon>Bacillati</taxon>
        <taxon>Bacillota</taxon>
        <taxon>Bacilli</taxon>
        <taxon>Lactobacillales</taxon>
        <taxon>Lactobacillaceae</taxon>
        <taxon>Lactiplantibacillus</taxon>
    </lineage>
</organism>
<dbReference type="RefSeq" id="WP_137627649.1">
    <property type="nucleotide sequence ID" value="NZ_BJDJ01000003.1"/>
</dbReference>
<sequence>MTYTVQQIADWFIASSRAELRLDDLAEPLTKMKLQKLLYFAQGINLAIHNQRLFDSDFYAFAHGPITREIQQRYTGKDLPEFSAKVTEQREYALANNYDEVSKNEAVTEVLSFVWQEYSGYTAAKLRNLSHIPNGPWASVYRRDEKWIKMSDQTIGQFFKKNVVEWD</sequence>
<reference evidence="3" key="1">
    <citation type="journal article" date="2019" name="Int. J. Syst. Evol. Microbiol.">
        <title>The Global Catalogue of Microorganisms (GCM) 10K type strain sequencing project: providing services to taxonomists for standard genome sequencing and annotation.</title>
        <authorList>
            <consortium name="The Broad Institute Genomics Platform"/>
            <consortium name="The Broad Institute Genome Sequencing Center for Infectious Disease"/>
            <person name="Wu L."/>
            <person name="Ma J."/>
        </authorList>
    </citation>
    <scope>NUCLEOTIDE SEQUENCE [LARGE SCALE GENOMIC DNA]</scope>
    <source>
        <strain evidence="3">CCM 8933</strain>
    </source>
</reference>
<dbReference type="InterPro" id="IPR025272">
    <property type="entry name" value="SocA_Panacea"/>
</dbReference>
<proteinExistence type="predicted"/>
<name>A0ABW1RXL5_9LACO</name>
<dbReference type="Pfam" id="PF13274">
    <property type="entry name" value="SocA_Panacea"/>
    <property type="match status" value="1"/>
</dbReference>
<evidence type="ECO:0000313" key="3">
    <source>
        <dbReference type="Proteomes" id="UP001596282"/>
    </source>
</evidence>
<protein>
    <submittedName>
        <fullName evidence="2">Panacea domain-containing protein</fullName>
    </submittedName>
</protein>
<dbReference type="EMBL" id="JBHSSC010000009">
    <property type="protein sequence ID" value="MFC6180269.1"/>
    <property type="molecule type" value="Genomic_DNA"/>
</dbReference>
<gene>
    <name evidence="2" type="ORF">ACFP5Y_03415</name>
</gene>
<accession>A0ABW1RXL5</accession>
<comment type="caution">
    <text evidence="2">The sequence shown here is derived from an EMBL/GenBank/DDBJ whole genome shotgun (WGS) entry which is preliminary data.</text>
</comment>